<protein>
    <submittedName>
        <fullName evidence="1">Uncharacterized protein</fullName>
    </submittedName>
</protein>
<comment type="caution">
    <text evidence="1">The sequence shown here is derived from an EMBL/GenBank/DDBJ whole genome shotgun (WGS) entry which is preliminary data.</text>
</comment>
<dbReference type="EMBL" id="LGRX02012922">
    <property type="protein sequence ID" value="KAK3266632.1"/>
    <property type="molecule type" value="Genomic_DNA"/>
</dbReference>
<name>A0AAE0FV87_9CHLO</name>
<reference evidence="1 2" key="1">
    <citation type="journal article" date="2015" name="Genome Biol. Evol.">
        <title>Comparative Genomics of a Bacterivorous Green Alga Reveals Evolutionary Causalities and Consequences of Phago-Mixotrophic Mode of Nutrition.</title>
        <authorList>
            <person name="Burns J.A."/>
            <person name="Paasch A."/>
            <person name="Narechania A."/>
            <person name="Kim E."/>
        </authorList>
    </citation>
    <scope>NUCLEOTIDE SEQUENCE [LARGE SCALE GENOMIC DNA]</scope>
    <source>
        <strain evidence="1 2">PLY_AMNH</strain>
    </source>
</reference>
<proteinExistence type="predicted"/>
<accession>A0AAE0FV87</accession>
<evidence type="ECO:0000313" key="2">
    <source>
        <dbReference type="Proteomes" id="UP001190700"/>
    </source>
</evidence>
<dbReference type="Pfam" id="PF08837">
    <property type="entry name" value="DUF1810"/>
    <property type="match status" value="1"/>
</dbReference>
<sequence length="186" mass="21128">MASKLKEDAELSPVLARILQQQDSCDGSGYKTPLREITEGHKSSHWIWWIWPTLKQLRPGTMRPEFLLPDFETVLNYLQHPTLSTRLCEITAASVHHLEGGTNATKLFGSATDVEKFQECLTCFIVAAKEMKSHELFEIFAHALDLLPEPWKGLHPRAMQVIIQDFGKLKNAKSDVSLEALRDFNN</sequence>
<dbReference type="AlphaFoldDB" id="A0AAE0FV87"/>
<dbReference type="Proteomes" id="UP001190700">
    <property type="component" value="Unassembled WGS sequence"/>
</dbReference>
<organism evidence="1 2">
    <name type="scientific">Cymbomonas tetramitiformis</name>
    <dbReference type="NCBI Taxonomy" id="36881"/>
    <lineage>
        <taxon>Eukaryota</taxon>
        <taxon>Viridiplantae</taxon>
        <taxon>Chlorophyta</taxon>
        <taxon>Pyramimonadophyceae</taxon>
        <taxon>Pyramimonadales</taxon>
        <taxon>Pyramimonadaceae</taxon>
        <taxon>Cymbomonas</taxon>
    </lineage>
</organism>
<evidence type="ECO:0000313" key="1">
    <source>
        <dbReference type="EMBL" id="KAK3266632.1"/>
    </source>
</evidence>
<dbReference type="SUPFAM" id="SSF140736">
    <property type="entry name" value="Rv1873-like"/>
    <property type="match status" value="1"/>
</dbReference>
<gene>
    <name evidence="1" type="ORF">CYMTET_24755</name>
</gene>
<keyword evidence="2" id="KW-1185">Reference proteome</keyword>
<dbReference type="Gene3D" id="1.25.40.380">
    <property type="entry name" value="Protein of unknown function DUF1810"/>
    <property type="match status" value="1"/>
</dbReference>
<dbReference type="InterPro" id="IPR036287">
    <property type="entry name" value="Rv1873-like_sf"/>
</dbReference>
<dbReference type="InterPro" id="IPR014937">
    <property type="entry name" value="DUF1810"/>
</dbReference>